<proteinExistence type="predicted"/>
<dbReference type="HOGENOM" id="CLU_078288_0_0_1"/>
<evidence type="ECO:0000256" key="1">
    <source>
        <dbReference type="SAM" id="MobiDB-lite"/>
    </source>
</evidence>
<organism evidence="3">
    <name type="scientific">Laccaria bicolor (strain S238N-H82 / ATCC MYA-4686)</name>
    <name type="common">Bicoloured deceiver</name>
    <name type="synonym">Laccaria laccata var. bicolor</name>
    <dbReference type="NCBI Taxonomy" id="486041"/>
    <lineage>
        <taxon>Eukaryota</taxon>
        <taxon>Fungi</taxon>
        <taxon>Dikarya</taxon>
        <taxon>Basidiomycota</taxon>
        <taxon>Agaricomycotina</taxon>
        <taxon>Agaricomycetes</taxon>
        <taxon>Agaricomycetidae</taxon>
        <taxon>Agaricales</taxon>
        <taxon>Agaricineae</taxon>
        <taxon>Hydnangiaceae</taxon>
        <taxon>Laccaria</taxon>
    </lineage>
</organism>
<dbReference type="OrthoDB" id="1939643at2759"/>
<dbReference type="Proteomes" id="UP000001194">
    <property type="component" value="Unassembled WGS sequence"/>
</dbReference>
<accession>B0DGK6</accession>
<dbReference type="InParanoid" id="B0DGK6"/>
<keyword evidence="3" id="KW-1185">Reference proteome</keyword>
<evidence type="ECO:0000313" key="3">
    <source>
        <dbReference type="Proteomes" id="UP000001194"/>
    </source>
</evidence>
<dbReference type="RefSeq" id="XP_001883146.1">
    <property type="nucleotide sequence ID" value="XM_001883111.1"/>
</dbReference>
<dbReference type="AlphaFoldDB" id="B0DGK6"/>
<dbReference type="EMBL" id="DS547109">
    <property type="protein sequence ID" value="EDR06285.1"/>
    <property type="molecule type" value="Genomic_DNA"/>
</dbReference>
<evidence type="ECO:0000313" key="2">
    <source>
        <dbReference type="EMBL" id="EDR06285.1"/>
    </source>
</evidence>
<dbReference type="KEGG" id="lbc:LACBIDRAFT_328960"/>
<dbReference type="GeneID" id="6078800"/>
<dbReference type="STRING" id="486041.B0DGK6"/>
<gene>
    <name evidence="2" type="ORF">LACBIDRAFT_328960</name>
</gene>
<name>B0DGK6_LACBS</name>
<feature type="region of interest" description="Disordered" evidence="1">
    <location>
        <begin position="237"/>
        <end position="309"/>
    </location>
</feature>
<protein>
    <submittedName>
        <fullName evidence="2">Predicted protein</fullName>
    </submittedName>
</protein>
<sequence>MRLEAPSRILSPQGVLPGRCVIPEQLSKTSPHSSATFLQFISTCYPWNENMIQRLECIVCPGLTAFSGLSAVTMRLTSKTTRNASGIQAVAKHDQARRVCLTLFHSMPTSVRKSSVGIARRGPIKPYLPYRGNAGEVGKRTGLTIPQVERKSDGFEPFEEVLRRMDDVMPLMPKRKKSIVPIVNPEYDEMDGEMSMQLDSPVSNLGSMCLPISPTTLNRVGSTSRLVVLTANVDFDRIPFPNPRSQSKANYGPDPSNLSNSTSRREVAPESDWPYEGGGYDDGGQNNVDMDVDDGNGGFDAYYGPQQSC</sequence>
<reference evidence="2 3" key="1">
    <citation type="journal article" date="2008" name="Nature">
        <title>The genome of Laccaria bicolor provides insights into mycorrhizal symbiosis.</title>
        <authorList>
            <person name="Martin F."/>
            <person name="Aerts A."/>
            <person name="Ahren D."/>
            <person name="Brun A."/>
            <person name="Danchin E.G.J."/>
            <person name="Duchaussoy F."/>
            <person name="Gibon J."/>
            <person name="Kohler A."/>
            <person name="Lindquist E."/>
            <person name="Pereda V."/>
            <person name="Salamov A."/>
            <person name="Shapiro H.J."/>
            <person name="Wuyts J."/>
            <person name="Blaudez D."/>
            <person name="Buee M."/>
            <person name="Brokstein P."/>
            <person name="Canbaeck B."/>
            <person name="Cohen D."/>
            <person name="Courty P.E."/>
            <person name="Coutinho P.M."/>
            <person name="Delaruelle C."/>
            <person name="Detter J.C."/>
            <person name="Deveau A."/>
            <person name="DiFazio S."/>
            <person name="Duplessis S."/>
            <person name="Fraissinet-Tachet L."/>
            <person name="Lucic E."/>
            <person name="Frey-Klett P."/>
            <person name="Fourrey C."/>
            <person name="Feussner I."/>
            <person name="Gay G."/>
            <person name="Grimwood J."/>
            <person name="Hoegger P.J."/>
            <person name="Jain P."/>
            <person name="Kilaru S."/>
            <person name="Labbe J."/>
            <person name="Lin Y.C."/>
            <person name="Legue V."/>
            <person name="Le Tacon F."/>
            <person name="Marmeisse R."/>
            <person name="Melayah D."/>
            <person name="Montanini B."/>
            <person name="Muratet M."/>
            <person name="Nehls U."/>
            <person name="Niculita-Hirzel H."/>
            <person name="Oudot-Le Secq M.P."/>
            <person name="Peter M."/>
            <person name="Quesneville H."/>
            <person name="Rajashekar B."/>
            <person name="Reich M."/>
            <person name="Rouhier N."/>
            <person name="Schmutz J."/>
            <person name="Yin T."/>
            <person name="Chalot M."/>
            <person name="Henrissat B."/>
            <person name="Kuees U."/>
            <person name="Lucas S."/>
            <person name="Van de Peer Y."/>
            <person name="Podila G.K."/>
            <person name="Polle A."/>
            <person name="Pukkila P.J."/>
            <person name="Richardson P.M."/>
            <person name="Rouze P."/>
            <person name="Sanders I.R."/>
            <person name="Stajich J.E."/>
            <person name="Tunlid A."/>
            <person name="Tuskan G."/>
            <person name="Grigoriev I.V."/>
        </authorList>
    </citation>
    <scope>NUCLEOTIDE SEQUENCE [LARGE SCALE GENOMIC DNA]</scope>
    <source>
        <strain evidence="3">S238N-H82 / ATCC MYA-4686</strain>
    </source>
</reference>